<name>A0AA39GPK5_SARSR</name>
<sequence>MSPEPTLDALLRHPPLSRRARPPNMTLHDDTAVPLRPDQLERRESRLGIRGLFRKGPKDPESPEQTKTSRSATRSTGIRASLVDMSNWSYGQQPVRPDVKEPLPYISKPLSTPIEHPTTIEEVQARAQMKPRGGKQFAKPQHRGGLVAWDAPPLFKAYPQAIKHSTLPASILSPDAILRMRAKRLGDVTGDQPLSPVPGVPSDNEADKPRKKKGWNAASPEIVSEWTTKIYILVTSGCLLQYSSEGSFDRLPEKVLQLGKASAAFASDVIPGRHWVLQVSSALEADGSAAADQKSLFSRLPFRVAERRQASNFLMVFESADDMESWLATLRREIEALGGKKALSETGKPKADEPAVGLREQPSQRTLVLRDPARYSKTYSADTTWQYSSEAGDYEALAEASTREQSLDGTSATNSVASQDGRHLDSLRDSSHRLSVISSSQRTVVTSEASSSPSSSPTRDSFPSPSEEERYLGEHPNGSETRLRPNASAIVHRRRSLQTFAPIVGGRDALQGAAGLSSTMHSPLIPETAVSPSSSVTPVTPNFSVPHSSNRRFSYMRTLPEHITPLAPPPRPAVRKLPTPLEFACPLPMVKDQPSPNGEIPERPATRHGDGTSSQSFVLEPVPTSRRGSFTLPDSSGRPLVAKRSSLLPREVSSPFEMKPQPRRLASMATLRPHEELRSQTRRDSWGARQSTTHESQPPLPNNPSIDGDGNRSPPSCHITKRSSMFPVMLDRNSRHNRRSEIPLPLAAECLPEPSAPPTAPLPPLPSTAPSNKHLQTVRASQLLSRRSLPQLVEGPPPAPPPSCALPPIPQRPSVKA</sequence>
<keyword evidence="4" id="KW-1185">Reference proteome</keyword>
<feature type="compositionally biased region" description="Pro residues" evidence="1">
    <location>
        <begin position="795"/>
        <end position="811"/>
    </location>
</feature>
<feature type="domain" description="PH" evidence="2">
    <location>
        <begin position="302"/>
        <end position="335"/>
    </location>
</feature>
<feature type="region of interest" description="Disordered" evidence="1">
    <location>
        <begin position="586"/>
        <end position="817"/>
    </location>
</feature>
<feature type="compositionally biased region" description="Low complexity" evidence="1">
    <location>
        <begin position="742"/>
        <end position="753"/>
    </location>
</feature>
<feature type="compositionally biased region" description="Basic and acidic residues" evidence="1">
    <location>
        <begin position="420"/>
        <end position="432"/>
    </location>
</feature>
<feature type="compositionally biased region" description="Basic and acidic residues" evidence="1">
    <location>
        <begin position="600"/>
        <end position="610"/>
    </location>
</feature>
<feature type="compositionally biased region" description="Low complexity" evidence="1">
    <location>
        <begin position="779"/>
        <end position="789"/>
    </location>
</feature>
<proteinExistence type="predicted"/>
<dbReference type="Proteomes" id="UP001175261">
    <property type="component" value="Unassembled WGS sequence"/>
</dbReference>
<feature type="region of interest" description="Disordered" evidence="1">
    <location>
        <begin position="188"/>
        <end position="214"/>
    </location>
</feature>
<protein>
    <recommendedName>
        <fullName evidence="2">PH domain-containing protein</fullName>
    </recommendedName>
</protein>
<dbReference type="EMBL" id="JAPDFR010000001">
    <property type="protein sequence ID" value="KAK0391056.1"/>
    <property type="molecule type" value="Genomic_DNA"/>
</dbReference>
<evidence type="ECO:0000313" key="3">
    <source>
        <dbReference type="EMBL" id="KAK0391056.1"/>
    </source>
</evidence>
<evidence type="ECO:0000259" key="2">
    <source>
        <dbReference type="PROSITE" id="PS50003"/>
    </source>
</evidence>
<reference evidence="3" key="1">
    <citation type="submission" date="2022-10" db="EMBL/GenBank/DDBJ databases">
        <title>Determination and structural analysis of whole genome sequence of Sarocladium strictum F4-1.</title>
        <authorList>
            <person name="Hu L."/>
            <person name="Jiang Y."/>
        </authorList>
    </citation>
    <scope>NUCLEOTIDE SEQUENCE</scope>
    <source>
        <strain evidence="3">F4-1</strain>
    </source>
</reference>
<feature type="compositionally biased region" description="Pro residues" evidence="1">
    <location>
        <begin position="754"/>
        <end position="767"/>
    </location>
</feature>
<dbReference type="PROSITE" id="PS50003">
    <property type="entry name" value="PH_DOMAIN"/>
    <property type="match status" value="1"/>
</dbReference>
<gene>
    <name evidence="3" type="ORF">NLU13_0558</name>
</gene>
<evidence type="ECO:0000313" key="4">
    <source>
        <dbReference type="Proteomes" id="UP001175261"/>
    </source>
</evidence>
<feature type="region of interest" description="Disordered" evidence="1">
    <location>
        <begin position="396"/>
        <end position="484"/>
    </location>
</feature>
<dbReference type="AlphaFoldDB" id="A0AA39GPK5"/>
<feature type="region of interest" description="Disordered" evidence="1">
    <location>
        <begin position="341"/>
        <end position="364"/>
    </location>
</feature>
<feature type="compositionally biased region" description="Polar residues" evidence="1">
    <location>
        <begin position="436"/>
        <end position="446"/>
    </location>
</feature>
<feature type="compositionally biased region" description="Polar residues" evidence="1">
    <location>
        <begin position="407"/>
        <end position="418"/>
    </location>
</feature>
<feature type="region of interest" description="Disordered" evidence="1">
    <location>
        <begin position="1"/>
        <end position="78"/>
    </location>
</feature>
<feature type="compositionally biased region" description="Low complexity" evidence="1">
    <location>
        <begin position="447"/>
        <end position="465"/>
    </location>
</feature>
<dbReference type="InterPro" id="IPR001849">
    <property type="entry name" value="PH_domain"/>
</dbReference>
<comment type="caution">
    <text evidence="3">The sequence shown here is derived from an EMBL/GenBank/DDBJ whole genome shotgun (WGS) entry which is preliminary data.</text>
</comment>
<evidence type="ECO:0000256" key="1">
    <source>
        <dbReference type="SAM" id="MobiDB-lite"/>
    </source>
</evidence>
<feature type="compositionally biased region" description="Basic and acidic residues" evidence="1">
    <location>
        <begin position="38"/>
        <end position="47"/>
    </location>
</feature>
<feature type="compositionally biased region" description="Polar residues" evidence="1">
    <location>
        <begin position="63"/>
        <end position="78"/>
    </location>
</feature>
<feature type="compositionally biased region" description="Basic and acidic residues" evidence="1">
    <location>
        <begin position="672"/>
        <end position="686"/>
    </location>
</feature>
<organism evidence="3 4">
    <name type="scientific">Sarocladium strictum</name>
    <name type="common">Black bundle disease fungus</name>
    <name type="synonym">Acremonium strictum</name>
    <dbReference type="NCBI Taxonomy" id="5046"/>
    <lineage>
        <taxon>Eukaryota</taxon>
        <taxon>Fungi</taxon>
        <taxon>Dikarya</taxon>
        <taxon>Ascomycota</taxon>
        <taxon>Pezizomycotina</taxon>
        <taxon>Sordariomycetes</taxon>
        <taxon>Hypocreomycetidae</taxon>
        <taxon>Hypocreales</taxon>
        <taxon>Sarocladiaceae</taxon>
        <taxon>Sarocladium</taxon>
    </lineage>
</organism>
<accession>A0AA39GPK5</accession>